<gene>
    <name evidence="1" type="ORF">AVEN_248386_1</name>
</gene>
<dbReference type="AlphaFoldDB" id="A0A4Y2BP68"/>
<protein>
    <submittedName>
        <fullName evidence="1">Uncharacterized protein</fullName>
    </submittedName>
</protein>
<name>A0A4Y2BP68_ARAVE</name>
<proteinExistence type="predicted"/>
<sequence length="94" mass="11009">MGGRRAHIINWFTTQFDRVVITPRSMRIVSDQMSTSRSMLGINTLTCTYMLSKDKLKEIMNKWKNDNSLPNRYHVISSFHHKLMEKLKAALQLP</sequence>
<reference evidence="1 2" key="1">
    <citation type="journal article" date="2019" name="Sci. Rep.">
        <title>Orb-weaving spider Araneus ventricosus genome elucidates the spidroin gene catalogue.</title>
        <authorList>
            <person name="Kono N."/>
            <person name="Nakamura H."/>
            <person name="Ohtoshi R."/>
            <person name="Moran D.A.P."/>
            <person name="Shinohara A."/>
            <person name="Yoshida Y."/>
            <person name="Fujiwara M."/>
            <person name="Mori M."/>
            <person name="Tomita M."/>
            <person name="Arakawa K."/>
        </authorList>
    </citation>
    <scope>NUCLEOTIDE SEQUENCE [LARGE SCALE GENOMIC DNA]</scope>
</reference>
<keyword evidence="2" id="KW-1185">Reference proteome</keyword>
<comment type="caution">
    <text evidence="1">The sequence shown here is derived from an EMBL/GenBank/DDBJ whole genome shotgun (WGS) entry which is preliminary data.</text>
</comment>
<evidence type="ECO:0000313" key="1">
    <source>
        <dbReference type="EMBL" id="GBL94021.1"/>
    </source>
</evidence>
<evidence type="ECO:0000313" key="2">
    <source>
        <dbReference type="Proteomes" id="UP000499080"/>
    </source>
</evidence>
<organism evidence="1 2">
    <name type="scientific">Araneus ventricosus</name>
    <name type="common">Orbweaver spider</name>
    <name type="synonym">Epeira ventricosa</name>
    <dbReference type="NCBI Taxonomy" id="182803"/>
    <lineage>
        <taxon>Eukaryota</taxon>
        <taxon>Metazoa</taxon>
        <taxon>Ecdysozoa</taxon>
        <taxon>Arthropoda</taxon>
        <taxon>Chelicerata</taxon>
        <taxon>Arachnida</taxon>
        <taxon>Araneae</taxon>
        <taxon>Araneomorphae</taxon>
        <taxon>Entelegynae</taxon>
        <taxon>Araneoidea</taxon>
        <taxon>Araneidae</taxon>
        <taxon>Araneus</taxon>
    </lineage>
</organism>
<dbReference type="Proteomes" id="UP000499080">
    <property type="component" value="Unassembled WGS sequence"/>
</dbReference>
<dbReference type="EMBL" id="BGPR01160485">
    <property type="protein sequence ID" value="GBL94021.1"/>
    <property type="molecule type" value="Genomic_DNA"/>
</dbReference>
<accession>A0A4Y2BP68</accession>